<name>A0ABN5DMB3_9MICO</name>
<dbReference type="InterPro" id="IPR038424">
    <property type="entry name" value="H_kinase_PdtaS_GAF_sf"/>
</dbReference>
<keyword evidence="4" id="KW-0808">Transferase</keyword>
<keyword evidence="5" id="KW-0547">Nucleotide-binding</keyword>
<dbReference type="EC" id="2.7.13.3" evidence="2"/>
<dbReference type="PANTHER" id="PTHR41523">
    <property type="entry name" value="TWO-COMPONENT SYSTEM SENSOR PROTEIN"/>
    <property type="match status" value="1"/>
</dbReference>
<dbReference type="RefSeq" id="WP_096882732.1">
    <property type="nucleotide sequence ID" value="NZ_CP023482.1"/>
</dbReference>
<dbReference type="InterPro" id="IPR005467">
    <property type="entry name" value="His_kinase_dom"/>
</dbReference>
<dbReference type="InterPro" id="IPR036890">
    <property type="entry name" value="HATPase_C_sf"/>
</dbReference>
<keyword evidence="6 9" id="KW-0418">Kinase</keyword>
<evidence type="ECO:0000256" key="4">
    <source>
        <dbReference type="ARBA" id="ARBA00022679"/>
    </source>
</evidence>
<keyword evidence="3" id="KW-0597">Phosphoprotein</keyword>
<evidence type="ECO:0000256" key="2">
    <source>
        <dbReference type="ARBA" id="ARBA00012438"/>
    </source>
</evidence>
<evidence type="ECO:0000256" key="1">
    <source>
        <dbReference type="ARBA" id="ARBA00000085"/>
    </source>
</evidence>
<dbReference type="Gene3D" id="3.30.565.10">
    <property type="entry name" value="Histidine kinase-like ATPase, C-terminal domain"/>
    <property type="match status" value="1"/>
</dbReference>
<dbReference type="PROSITE" id="PS50109">
    <property type="entry name" value="HIS_KIN"/>
    <property type="match status" value="1"/>
</dbReference>
<feature type="domain" description="Histidine kinase" evidence="8">
    <location>
        <begin position="298"/>
        <end position="498"/>
    </location>
</feature>
<organism evidence="9 10">
    <name type="scientific">Dermabacter jinjuensis</name>
    <dbReference type="NCBI Taxonomy" id="1667168"/>
    <lineage>
        <taxon>Bacteria</taxon>
        <taxon>Bacillati</taxon>
        <taxon>Actinomycetota</taxon>
        <taxon>Actinomycetes</taxon>
        <taxon>Micrococcales</taxon>
        <taxon>Dermabacteraceae</taxon>
        <taxon>Dermabacter</taxon>
    </lineage>
</organism>
<evidence type="ECO:0000256" key="7">
    <source>
        <dbReference type="ARBA" id="ARBA00022840"/>
    </source>
</evidence>
<evidence type="ECO:0000256" key="3">
    <source>
        <dbReference type="ARBA" id="ARBA00022553"/>
    </source>
</evidence>
<dbReference type="GO" id="GO:0016301">
    <property type="term" value="F:kinase activity"/>
    <property type="evidence" value="ECO:0007669"/>
    <property type="project" value="UniProtKB-KW"/>
</dbReference>
<dbReference type="InterPro" id="IPR022066">
    <property type="entry name" value="PdtaS_GAF"/>
</dbReference>
<dbReference type="Gene3D" id="3.30.450.280">
    <property type="entry name" value="GAF domain"/>
    <property type="match status" value="1"/>
</dbReference>
<dbReference type="InterPro" id="IPR003594">
    <property type="entry name" value="HATPase_dom"/>
</dbReference>
<gene>
    <name evidence="9" type="ORF">COP05_03705</name>
</gene>
<comment type="catalytic activity">
    <reaction evidence="1">
        <text>ATP + protein L-histidine = ADP + protein N-phospho-L-histidine.</text>
        <dbReference type="EC" id="2.7.13.3"/>
    </reaction>
</comment>
<dbReference type="EMBL" id="CP023482">
    <property type="protein sequence ID" value="ATH96300.1"/>
    <property type="molecule type" value="Genomic_DNA"/>
</dbReference>
<keyword evidence="7" id="KW-0067">ATP-binding</keyword>
<dbReference type="Pfam" id="PF08448">
    <property type="entry name" value="PAS_4"/>
    <property type="match status" value="1"/>
</dbReference>
<dbReference type="Pfam" id="PF02518">
    <property type="entry name" value="HATPase_c"/>
    <property type="match status" value="1"/>
</dbReference>
<accession>A0ABN5DMB3</accession>
<dbReference type="InterPro" id="IPR013656">
    <property type="entry name" value="PAS_4"/>
</dbReference>
<evidence type="ECO:0000259" key="8">
    <source>
        <dbReference type="PROSITE" id="PS50109"/>
    </source>
</evidence>
<dbReference type="InterPro" id="IPR011495">
    <property type="entry name" value="Sig_transdc_His_kin_sub2_dim/P"/>
</dbReference>
<reference evidence="9 10" key="1">
    <citation type="journal article" date="2016" name="Int. J. Syst. Evol. Microbiol.">
        <title>Dermabacter jinjuensis sp. nov., a novel species of the genus Dermabacter isolated from a clinical specimen.</title>
        <authorList>
            <person name="Park Y.K."/>
            <person name="Lee K.M."/>
            <person name="Lee W.K."/>
            <person name="Cho M.J."/>
            <person name="Lee H.S."/>
            <person name="Cho Y.G."/>
            <person name="Lee Y.C."/>
            <person name="Lee W.K."/>
            <person name="Seong W.K."/>
            <person name="Hwang K.J."/>
        </authorList>
    </citation>
    <scope>NUCLEOTIDE SEQUENCE [LARGE SCALE GENOMIC DNA]</scope>
    <source>
        <strain evidence="9 10">32T</strain>
    </source>
</reference>
<dbReference type="SMART" id="SM00387">
    <property type="entry name" value="HATPase_c"/>
    <property type="match status" value="1"/>
</dbReference>
<dbReference type="Pfam" id="PF12282">
    <property type="entry name" value="GAF_PdtaS"/>
    <property type="match status" value="1"/>
</dbReference>
<protein>
    <recommendedName>
        <fullName evidence="2">histidine kinase</fullName>
        <ecNumber evidence="2">2.7.13.3</ecNumber>
    </recommendedName>
</protein>
<dbReference type="Gene3D" id="3.30.450.20">
    <property type="entry name" value="PAS domain"/>
    <property type="match status" value="1"/>
</dbReference>
<evidence type="ECO:0000313" key="10">
    <source>
        <dbReference type="Proteomes" id="UP000815698"/>
    </source>
</evidence>
<dbReference type="Pfam" id="PF07568">
    <property type="entry name" value="HisKA_2"/>
    <property type="match status" value="1"/>
</dbReference>
<proteinExistence type="predicted"/>
<dbReference type="PANTHER" id="PTHR41523:SF8">
    <property type="entry name" value="ETHYLENE RESPONSE SENSOR PROTEIN"/>
    <property type="match status" value="1"/>
</dbReference>
<evidence type="ECO:0000313" key="9">
    <source>
        <dbReference type="EMBL" id="ATH96300.1"/>
    </source>
</evidence>
<sequence>MAPTVNNVLTYDDETPRPEVEWLQLLLGDWQVVSDLLGSDLVLWVPREEGMWATAHSRPANGSTVYFEDPISSVYTREDWPELLAAYDNAGAGVDDVDAFVTVERESRPAFVRFAPVRRKGVVLAIVSIESFTSPADARLTAAEEEQHRLGRELLLMMGEGAFPIKGAPVPPRRGAPRVGDGWVSVDSEGVVKAASPNALSAFHRCGMQGDMVGSLLAELATADLQSRIPVDESLPLVLTGRAAWRVDMQAKGGILSLRAIPITRRGQRTEAIILVRDVTEVRRREKELMTKDATIREVHHRVKNNLQTVAALLRLQSRRMKSDEAKDALLEAMRRVSTIALVHESLLQGSEETVLLDDVIDRCLRLAVDAASATVHDGDHASGIGQVAVATHKVGKAGLVRAEEATPLALVLTELATNAVEHGLSETGGNLTITSERSGTHLVINVDDDGKGMPSRPEGLGTNIAQTLVQGELGGVLTWENGPDGGTRATIDVYLDPISR</sequence>
<evidence type="ECO:0000256" key="6">
    <source>
        <dbReference type="ARBA" id="ARBA00022777"/>
    </source>
</evidence>
<dbReference type="SUPFAM" id="SSF55874">
    <property type="entry name" value="ATPase domain of HSP90 chaperone/DNA topoisomerase II/histidine kinase"/>
    <property type="match status" value="1"/>
</dbReference>
<dbReference type="Proteomes" id="UP000815698">
    <property type="component" value="Chromosome"/>
</dbReference>
<evidence type="ECO:0000256" key="5">
    <source>
        <dbReference type="ARBA" id="ARBA00022741"/>
    </source>
</evidence>
<keyword evidence="10" id="KW-1185">Reference proteome</keyword>